<accession>A0A061JT80</accession>
<dbReference type="eggNOG" id="ENOG5033B6C">
    <property type="taxonomic scope" value="Bacteria"/>
</dbReference>
<dbReference type="Proteomes" id="UP000026923">
    <property type="component" value="Unassembled WGS sequence"/>
</dbReference>
<proteinExistence type="predicted"/>
<gene>
    <name evidence="1" type="ORF">B597_007910</name>
</gene>
<evidence type="ECO:0000313" key="1">
    <source>
        <dbReference type="EMBL" id="EWC41843.1"/>
    </source>
</evidence>
<dbReference type="HOGENOM" id="CLU_155154_0_0_6"/>
<dbReference type="RefSeq" id="WP_003292811.1">
    <property type="nucleotide sequence ID" value="NZ_KK020675.1"/>
</dbReference>
<comment type="caution">
    <text evidence="1">The sequence shown here is derived from an EMBL/GenBank/DDBJ whole genome shotgun (WGS) entry which is preliminary data.</text>
</comment>
<name>A0A061JT80_STUST</name>
<organism evidence="1 2">
    <name type="scientific">Stutzerimonas stutzeri KOS6</name>
    <dbReference type="NCBI Taxonomy" id="1218352"/>
    <lineage>
        <taxon>Bacteria</taxon>
        <taxon>Pseudomonadati</taxon>
        <taxon>Pseudomonadota</taxon>
        <taxon>Gammaproteobacteria</taxon>
        <taxon>Pseudomonadales</taxon>
        <taxon>Pseudomonadaceae</taxon>
        <taxon>Stutzerimonas</taxon>
    </lineage>
</organism>
<dbReference type="EMBL" id="AMCZ02000007">
    <property type="protein sequence ID" value="EWC41843.1"/>
    <property type="molecule type" value="Genomic_DNA"/>
</dbReference>
<sequence>MSQLHDKLIGNVPSRIVEQAAISLTTYDGRIAEFNVAGWLQLRGTAGLMVSLVAKYRDGQQQLESPIDHGRTDSAGKILLSGVARLPVRKRIEDLQIHLRPASEVSAGSVEELFVHPVEPVMAEMKSAKA</sequence>
<dbReference type="AlphaFoldDB" id="A0A061JT80"/>
<dbReference type="OrthoDB" id="6887140at2"/>
<protein>
    <submittedName>
        <fullName evidence="1">Uncharacterized protein</fullName>
    </submittedName>
</protein>
<reference evidence="1 2" key="1">
    <citation type="journal article" date="2013" name="Genome Announc.">
        <title>Draft Genome of the Nitrogen-Fixing Bacterium Pseudomonas stutzeri Strain KOS6 Isolated from Industrial Hydrocarbon Sludge.</title>
        <authorList>
            <person name="Grigoryeva T.V."/>
            <person name="Laikov A.V."/>
            <person name="Naumova R.P."/>
            <person name="Manolov A.I."/>
            <person name="Larin A.K."/>
            <person name="Karpova I.Y."/>
            <person name="Semashko T.A."/>
            <person name="Alexeev D.G."/>
            <person name="Kostryukova E.S."/>
            <person name="Muller R."/>
            <person name="Govorun V.M."/>
        </authorList>
    </citation>
    <scope>NUCLEOTIDE SEQUENCE [LARGE SCALE GENOMIC DNA]</scope>
    <source>
        <strain evidence="1 2">KOS6</strain>
    </source>
</reference>
<evidence type="ECO:0000313" key="2">
    <source>
        <dbReference type="Proteomes" id="UP000026923"/>
    </source>
</evidence>